<evidence type="ECO:0000313" key="2">
    <source>
        <dbReference type="EMBL" id="RVW27254.1"/>
    </source>
</evidence>
<sequence length="104" mass="11724">MHLHIYLILPLKQIPYEESICHACGPYSNSTSESSYKESQDFRAGESSRAPRDSQSQPPSTRRPRAARPLRATPIADPEHFMSRHILITLFCDSRLSCGIHTAT</sequence>
<dbReference type="EMBL" id="QGNW01001961">
    <property type="protein sequence ID" value="RVW27254.1"/>
    <property type="molecule type" value="Genomic_DNA"/>
</dbReference>
<dbReference type="AlphaFoldDB" id="A0A438CVN0"/>
<name>A0A438CVN0_VITVI</name>
<feature type="region of interest" description="Disordered" evidence="1">
    <location>
        <begin position="27"/>
        <end position="75"/>
    </location>
</feature>
<reference evidence="2 3" key="1">
    <citation type="journal article" date="2018" name="PLoS Genet.">
        <title>Population sequencing reveals clonal diversity and ancestral inbreeding in the grapevine cultivar Chardonnay.</title>
        <authorList>
            <person name="Roach M.J."/>
            <person name="Johnson D.L."/>
            <person name="Bohlmann J."/>
            <person name="van Vuuren H.J."/>
            <person name="Jones S.J."/>
            <person name="Pretorius I.S."/>
            <person name="Schmidt S.A."/>
            <person name="Borneman A.R."/>
        </authorList>
    </citation>
    <scope>NUCLEOTIDE SEQUENCE [LARGE SCALE GENOMIC DNA]</scope>
    <source>
        <strain evidence="3">cv. Chardonnay</strain>
        <tissue evidence="2">Leaf</tissue>
    </source>
</reference>
<dbReference type="Proteomes" id="UP000288805">
    <property type="component" value="Unassembled WGS sequence"/>
</dbReference>
<evidence type="ECO:0000256" key="1">
    <source>
        <dbReference type="SAM" id="MobiDB-lite"/>
    </source>
</evidence>
<comment type="caution">
    <text evidence="2">The sequence shown here is derived from an EMBL/GenBank/DDBJ whole genome shotgun (WGS) entry which is preliminary data.</text>
</comment>
<accession>A0A438CVN0</accession>
<protein>
    <submittedName>
        <fullName evidence="2">Uncharacterized protein</fullName>
    </submittedName>
</protein>
<evidence type="ECO:0000313" key="3">
    <source>
        <dbReference type="Proteomes" id="UP000288805"/>
    </source>
</evidence>
<proteinExistence type="predicted"/>
<gene>
    <name evidence="2" type="ORF">CK203_107155</name>
</gene>
<organism evidence="2 3">
    <name type="scientific">Vitis vinifera</name>
    <name type="common">Grape</name>
    <dbReference type="NCBI Taxonomy" id="29760"/>
    <lineage>
        <taxon>Eukaryota</taxon>
        <taxon>Viridiplantae</taxon>
        <taxon>Streptophyta</taxon>
        <taxon>Embryophyta</taxon>
        <taxon>Tracheophyta</taxon>
        <taxon>Spermatophyta</taxon>
        <taxon>Magnoliopsida</taxon>
        <taxon>eudicotyledons</taxon>
        <taxon>Gunneridae</taxon>
        <taxon>Pentapetalae</taxon>
        <taxon>rosids</taxon>
        <taxon>Vitales</taxon>
        <taxon>Vitaceae</taxon>
        <taxon>Viteae</taxon>
        <taxon>Vitis</taxon>
    </lineage>
</organism>
<feature type="compositionally biased region" description="Basic and acidic residues" evidence="1">
    <location>
        <begin position="35"/>
        <end position="52"/>
    </location>
</feature>